<name>A0ACB7G4U6_MANES</name>
<organism evidence="1 2">
    <name type="scientific">Manihot esculenta</name>
    <name type="common">Cassava</name>
    <name type="synonym">Jatropha manihot</name>
    <dbReference type="NCBI Taxonomy" id="3983"/>
    <lineage>
        <taxon>Eukaryota</taxon>
        <taxon>Viridiplantae</taxon>
        <taxon>Streptophyta</taxon>
        <taxon>Embryophyta</taxon>
        <taxon>Tracheophyta</taxon>
        <taxon>Spermatophyta</taxon>
        <taxon>Magnoliopsida</taxon>
        <taxon>eudicotyledons</taxon>
        <taxon>Gunneridae</taxon>
        <taxon>Pentapetalae</taxon>
        <taxon>rosids</taxon>
        <taxon>fabids</taxon>
        <taxon>Malpighiales</taxon>
        <taxon>Euphorbiaceae</taxon>
        <taxon>Crotonoideae</taxon>
        <taxon>Manihoteae</taxon>
        <taxon>Manihot</taxon>
    </lineage>
</organism>
<comment type="caution">
    <text evidence="1">The sequence shown here is derived from an EMBL/GenBank/DDBJ whole genome shotgun (WGS) entry which is preliminary data.</text>
</comment>
<gene>
    <name evidence="1" type="ORF">MANES_17G078850v8</name>
</gene>
<keyword evidence="2" id="KW-1185">Reference proteome</keyword>
<protein>
    <submittedName>
        <fullName evidence="1">Uncharacterized protein</fullName>
    </submittedName>
</protein>
<accession>A0ACB7G4U6</accession>
<dbReference type="Proteomes" id="UP000091857">
    <property type="component" value="Chromosome 17"/>
</dbReference>
<proteinExistence type="predicted"/>
<dbReference type="EMBL" id="CM004403">
    <property type="protein sequence ID" value="KAG8634748.1"/>
    <property type="molecule type" value="Genomic_DNA"/>
</dbReference>
<evidence type="ECO:0000313" key="1">
    <source>
        <dbReference type="EMBL" id="KAG8634748.1"/>
    </source>
</evidence>
<sequence>MTLVGKLEADVEIDVPAVEFHDVFGCRPHHVSNMSPDRIHGCDLHEDIMKEYKSYKATVQATSKGNGSLVYWTLKYEKLNENIPDPHTLMEFLIHCT</sequence>
<reference evidence="2" key="1">
    <citation type="journal article" date="2016" name="Nat. Biotechnol.">
        <title>Sequencing wild and cultivated cassava and related species reveals extensive interspecific hybridization and genetic diversity.</title>
        <authorList>
            <person name="Bredeson J.V."/>
            <person name="Lyons J.B."/>
            <person name="Prochnik S.E."/>
            <person name="Wu G.A."/>
            <person name="Ha C.M."/>
            <person name="Edsinger-Gonzales E."/>
            <person name="Grimwood J."/>
            <person name="Schmutz J."/>
            <person name="Rabbi I.Y."/>
            <person name="Egesi C."/>
            <person name="Nauluvula P."/>
            <person name="Lebot V."/>
            <person name="Ndunguru J."/>
            <person name="Mkamilo G."/>
            <person name="Bart R.S."/>
            <person name="Setter T.L."/>
            <person name="Gleadow R.M."/>
            <person name="Kulakow P."/>
            <person name="Ferguson M.E."/>
            <person name="Rounsley S."/>
            <person name="Rokhsar D.S."/>
        </authorList>
    </citation>
    <scope>NUCLEOTIDE SEQUENCE [LARGE SCALE GENOMIC DNA]</scope>
    <source>
        <strain evidence="2">cv. AM560-2</strain>
    </source>
</reference>
<evidence type="ECO:0000313" key="2">
    <source>
        <dbReference type="Proteomes" id="UP000091857"/>
    </source>
</evidence>